<evidence type="ECO:0000313" key="3">
    <source>
        <dbReference type="Proteomes" id="UP000626109"/>
    </source>
</evidence>
<proteinExistence type="predicted"/>
<dbReference type="EMBL" id="CAJNNW010003188">
    <property type="protein sequence ID" value="CAE8645127.1"/>
    <property type="molecule type" value="Genomic_DNA"/>
</dbReference>
<evidence type="ECO:0000256" key="1">
    <source>
        <dbReference type="SAM" id="Phobius"/>
    </source>
</evidence>
<sequence>MSPYHAEPRVRSRPARLWLPLTQQRQVARIAALGAALATLSWVADAFVAFSSSQRKSRIAGSPTTRHAVDYRIAPPADGFSDGFLELGSAAPEFPWAQLAVVLLSTAVPAAYWWYIVVPNKRREMATSKRRGDMKEFLVELAAAPADKRKGEKWFYDKYMREAKLIVEPRPAGLPEATLAFEADLQKALPGGGFWSFDNPVFVYLVAFAAFCLVQIVAHALNP</sequence>
<evidence type="ECO:0000313" key="2">
    <source>
        <dbReference type="EMBL" id="CAE8645127.1"/>
    </source>
</evidence>
<keyword evidence="1" id="KW-0812">Transmembrane</keyword>
<dbReference type="AlphaFoldDB" id="A0A813I3R0"/>
<comment type="caution">
    <text evidence="2">The sequence shown here is derived from an EMBL/GenBank/DDBJ whole genome shotgun (WGS) entry which is preliminary data.</text>
</comment>
<reference evidence="2" key="1">
    <citation type="submission" date="2021-02" db="EMBL/GenBank/DDBJ databases">
        <authorList>
            <person name="Dougan E. K."/>
            <person name="Rhodes N."/>
            <person name="Thang M."/>
            <person name="Chan C."/>
        </authorList>
    </citation>
    <scope>NUCLEOTIDE SEQUENCE</scope>
</reference>
<accession>A0A813I3R0</accession>
<feature type="transmembrane region" description="Helical" evidence="1">
    <location>
        <begin position="201"/>
        <end position="221"/>
    </location>
</feature>
<feature type="transmembrane region" description="Helical" evidence="1">
    <location>
        <begin position="96"/>
        <end position="115"/>
    </location>
</feature>
<keyword evidence="1" id="KW-0472">Membrane</keyword>
<dbReference type="Proteomes" id="UP000626109">
    <property type="component" value="Unassembled WGS sequence"/>
</dbReference>
<protein>
    <submittedName>
        <fullName evidence="2">Uncharacterized protein</fullName>
    </submittedName>
</protein>
<keyword evidence="1" id="KW-1133">Transmembrane helix</keyword>
<feature type="transmembrane region" description="Helical" evidence="1">
    <location>
        <begin position="27"/>
        <end position="50"/>
    </location>
</feature>
<name>A0A813I3R0_POLGL</name>
<gene>
    <name evidence="2" type="ORF">PGLA2088_LOCUS3642</name>
</gene>
<organism evidence="2 3">
    <name type="scientific">Polarella glacialis</name>
    <name type="common">Dinoflagellate</name>
    <dbReference type="NCBI Taxonomy" id="89957"/>
    <lineage>
        <taxon>Eukaryota</taxon>
        <taxon>Sar</taxon>
        <taxon>Alveolata</taxon>
        <taxon>Dinophyceae</taxon>
        <taxon>Suessiales</taxon>
        <taxon>Suessiaceae</taxon>
        <taxon>Polarella</taxon>
    </lineage>
</organism>